<dbReference type="NCBIfam" id="TIGR00112">
    <property type="entry name" value="proC"/>
    <property type="match status" value="1"/>
</dbReference>
<dbReference type="FunFam" id="1.10.3730.10:FF:000001">
    <property type="entry name" value="Pyrroline-5-carboxylate reductase"/>
    <property type="match status" value="1"/>
</dbReference>
<keyword evidence="4" id="KW-0028">Amino-acid biosynthesis</keyword>
<dbReference type="EC" id="1.5.1.2" evidence="4"/>
<dbReference type="Pfam" id="PF14748">
    <property type="entry name" value="P5CR_dimer"/>
    <property type="match status" value="1"/>
</dbReference>
<sequence>MKLTERFALLGALIVGVAVNGSILPRASDPCAAIAGQKWVSPKEVRDCYNAVPVNQTLKDNILDVVSKSLNFHTSVNYQIQAPPPFNKDVHEDLFKDLARIKATKYAHDYDMHIDLSRTLKRLNDGHCVWINRCYDSFYISYLPTPVVLLTDSSGNQAVHIAPEAFIVATAEFPDEIDFWQNALPGKLKGQLASLSGAKVLTINGKDPNVAIDANALITGSFQGLGTRQNSFFSSYQASGATWTYSMGNFAQQSLPLDDQVVLKIQRTGSSSTDTITLPYRARFTGPGNFTDLATFFNSHCVAQAGTNGVDLNAPGVQNVSPADKPVAKFQQQPTISPQDARKQPLNVILDTTPPSDVVLPPGLTPPAPVNGSRNAAQFFLLDDKKTGVLALGSFSDGNFNAFLNSLLDGLVNLKSLGATQLVVDVSNNGGGFICAAHIVGPKSTSVPQAGLNTTARDGTLARKIAQQIVDNPNLDPNLFLLYNPVQWRNANETFFSANDNWLLPPVNKVINGHQDAFSQTLGQECQPEGFPSNPPDVALFDPKKVVIVSNGRCASSCSLFSVTMSKEEGSKTVVLGGRKGVTQQYCGTVGGQSTDFSTIDTEIKTTHLKSDPLAPPDLLVNGVQGITWRLGFGVNDPTQPEEWQNRPANVNFPLTAQNDWSKEDHGIANCHSFSGRVITEEFIWTRKVGNGRAKSNGEAPLTDFPLTLPTTTSMGYTLCVLGCGTMGIAITSGIIESLDAAKRSLSNGFPKWEVHTPGTLTPTAETPDPSVPSRFIACVNRESTAEKLVKVFASVGDSEFSRKVEVVASKNLEAVKQSDVILLCCKPQMAQHILSEQGMTEALEGKLLISILAGVTIRQLTGWVSPLTRVVRAMPNTPCKIREGMTVVSTLPPSPHEETDNAIILKIFSSIGRCRFLDEKHFDACTALAGSGPAFACIFLEAMADGGVMMGLPRTEALELAAQTFQGAARMVLQGNTHPAQIKDAVSTPGGCTIAGLLALEDGRVRSTIARGIQVATERASELGQPAKK</sequence>
<organism evidence="8 9">
    <name type="scientific">Leucocoprinus birnbaumii</name>
    <dbReference type="NCBI Taxonomy" id="56174"/>
    <lineage>
        <taxon>Eukaryota</taxon>
        <taxon>Fungi</taxon>
        <taxon>Dikarya</taxon>
        <taxon>Basidiomycota</taxon>
        <taxon>Agaricomycotina</taxon>
        <taxon>Agaricomycetes</taxon>
        <taxon>Agaricomycetidae</taxon>
        <taxon>Agaricales</taxon>
        <taxon>Agaricineae</taxon>
        <taxon>Agaricaceae</taxon>
        <taxon>Leucocoprinus</taxon>
    </lineage>
</organism>
<dbReference type="InterPro" id="IPR000304">
    <property type="entry name" value="Pyrroline-COOH_reductase"/>
</dbReference>
<dbReference type="InterPro" id="IPR036291">
    <property type="entry name" value="NAD(P)-bd_dom_sf"/>
</dbReference>
<dbReference type="PANTHER" id="PTHR11645">
    <property type="entry name" value="PYRROLINE-5-CARBOXYLATE REDUCTASE"/>
    <property type="match status" value="1"/>
</dbReference>
<feature type="signal peptide" evidence="5">
    <location>
        <begin position="1"/>
        <end position="18"/>
    </location>
</feature>
<dbReference type="EMBL" id="JANIEX010000819">
    <property type="protein sequence ID" value="KAJ3562887.1"/>
    <property type="molecule type" value="Genomic_DNA"/>
</dbReference>
<evidence type="ECO:0000313" key="8">
    <source>
        <dbReference type="EMBL" id="KAJ3562887.1"/>
    </source>
</evidence>
<dbReference type="InterPro" id="IPR029036">
    <property type="entry name" value="P5CR_dimer"/>
</dbReference>
<dbReference type="PROSITE" id="PS00521">
    <property type="entry name" value="P5CR"/>
    <property type="match status" value="1"/>
</dbReference>
<dbReference type="SUPFAM" id="SSF51735">
    <property type="entry name" value="NAD(P)-binding Rossmann-fold domains"/>
    <property type="match status" value="1"/>
</dbReference>
<reference evidence="8" key="1">
    <citation type="submission" date="2022-07" db="EMBL/GenBank/DDBJ databases">
        <title>Genome Sequence of Leucocoprinus birnbaumii.</title>
        <authorList>
            <person name="Buettner E."/>
        </authorList>
    </citation>
    <scope>NUCLEOTIDE SEQUENCE</scope>
    <source>
        <strain evidence="8">VT141</strain>
    </source>
</reference>
<dbReference type="SUPFAM" id="SSF52096">
    <property type="entry name" value="ClpP/crotonase"/>
    <property type="match status" value="1"/>
</dbReference>
<dbReference type="Pfam" id="PF03807">
    <property type="entry name" value="F420_oxidored"/>
    <property type="match status" value="1"/>
</dbReference>
<evidence type="ECO:0000256" key="5">
    <source>
        <dbReference type="SAM" id="SignalP"/>
    </source>
</evidence>
<dbReference type="GO" id="GO:0004735">
    <property type="term" value="F:pyrroline-5-carboxylate reductase activity"/>
    <property type="evidence" value="ECO:0007669"/>
    <property type="project" value="UniProtKB-EC"/>
</dbReference>
<evidence type="ECO:0000259" key="7">
    <source>
        <dbReference type="Pfam" id="PF14748"/>
    </source>
</evidence>
<feature type="chain" id="PRO_5042022834" description="Pyrroline-5-carboxylate reductase" evidence="5">
    <location>
        <begin position="19"/>
        <end position="1030"/>
    </location>
</feature>
<comment type="similarity">
    <text evidence="1 4">Belongs to the pyrroline-5-carboxylate reductase family.</text>
</comment>
<gene>
    <name evidence="8" type="ORF">NP233_g9294</name>
</gene>
<dbReference type="Gene3D" id="3.90.226.10">
    <property type="entry name" value="2-enoyl-CoA Hydratase, Chain A, domain 1"/>
    <property type="match status" value="1"/>
</dbReference>
<comment type="pathway">
    <text evidence="4">Amino-acid biosynthesis; L-proline biosynthesis; L-proline from L-glutamate 5-semialdehyde: step 1/1.</text>
</comment>
<dbReference type="PANTHER" id="PTHR11645:SF0">
    <property type="entry name" value="PYRROLINE-5-CARBOXYLATE REDUCTASE 3"/>
    <property type="match status" value="1"/>
</dbReference>
<dbReference type="Gene3D" id="1.10.3730.10">
    <property type="entry name" value="ProC C-terminal domain-like"/>
    <property type="match status" value="1"/>
</dbReference>
<proteinExistence type="inferred from homology"/>
<dbReference type="InterPro" id="IPR008927">
    <property type="entry name" value="6-PGluconate_DH-like_C_sf"/>
</dbReference>
<dbReference type="InterPro" id="IPR028939">
    <property type="entry name" value="P5C_Rdtase_cat_N"/>
</dbReference>
<evidence type="ECO:0000256" key="1">
    <source>
        <dbReference type="ARBA" id="ARBA00005525"/>
    </source>
</evidence>
<dbReference type="SUPFAM" id="SSF48179">
    <property type="entry name" value="6-phosphogluconate dehydrogenase C-terminal domain-like"/>
    <property type="match status" value="1"/>
</dbReference>
<keyword evidence="3 4" id="KW-0560">Oxidoreductase</keyword>
<feature type="domain" description="Pyrroline-5-carboxylate reductase dimerisation" evidence="7">
    <location>
        <begin position="920"/>
        <end position="1024"/>
    </location>
</feature>
<comment type="caution">
    <text evidence="8">The sequence shown here is derived from an EMBL/GenBank/DDBJ whole genome shotgun (WGS) entry which is preliminary data.</text>
</comment>
<dbReference type="HAMAP" id="MF_01925">
    <property type="entry name" value="P5C_reductase"/>
    <property type="match status" value="1"/>
</dbReference>
<keyword evidence="2 4" id="KW-0521">NADP</keyword>
<dbReference type="AlphaFoldDB" id="A0AAD5VRC4"/>
<evidence type="ECO:0000313" key="9">
    <source>
        <dbReference type="Proteomes" id="UP001213000"/>
    </source>
</evidence>
<dbReference type="GO" id="GO:0055129">
    <property type="term" value="P:L-proline biosynthetic process"/>
    <property type="evidence" value="ECO:0007669"/>
    <property type="project" value="TreeGrafter"/>
</dbReference>
<evidence type="ECO:0000256" key="4">
    <source>
        <dbReference type="RuleBase" id="RU003903"/>
    </source>
</evidence>
<accession>A0AAD5VRC4</accession>
<dbReference type="Gene3D" id="3.40.50.720">
    <property type="entry name" value="NAD(P)-binding Rossmann-like Domain"/>
    <property type="match status" value="1"/>
</dbReference>
<evidence type="ECO:0000256" key="3">
    <source>
        <dbReference type="ARBA" id="ARBA00023002"/>
    </source>
</evidence>
<keyword evidence="9" id="KW-1185">Reference proteome</keyword>
<feature type="domain" description="Pyrroline-5-carboxylate reductase catalytic N-terminal" evidence="6">
    <location>
        <begin position="779"/>
        <end position="855"/>
    </location>
</feature>
<name>A0AAD5VRC4_9AGAR</name>
<keyword evidence="5" id="KW-0732">Signal</keyword>
<dbReference type="InterPro" id="IPR053790">
    <property type="entry name" value="P5CR-like_CS"/>
</dbReference>
<evidence type="ECO:0000259" key="6">
    <source>
        <dbReference type="Pfam" id="PF03807"/>
    </source>
</evidence>
<comment type="catalytic activity">
    <reaction evidence="4">
        <text>L-proline + NADP(+) = (S)-1-pyrroline-5-carboxylate + NADPH + 2 H(+)</text>
        <dbReference type="Rhea" id="RHEA:14109"/>
        <dbReference type="ChEBI" id="CHEBI:15378"/>
        <dbReference type="ChEBI" id="CHEBI:17388"/>
        <dbReference type="ChEBI" id="CHEBI:57783"/>
        <dbReference type="ChEBI" id="CHEBI:58349"/>
        <dbReference type="ChEBI" id="CHEBI:60039"/>
        <dbReference type="EC" id="1.5.1.2"/>
    </reaction>
</comment>
<keyword evidence="4" id="KW-0641">Proline biosynthesis</keyword>
<dbReference type="InterPro" id="IPR029045">
    <property type="entry name" value="ClpP/crotonase-like_dom_sf"/>
</dbReference>
<protein>
    <recommendedName>
        <fullName evidence="4">Pyrroline-5-carboxylate reductase</fullName>
        <ecNumber evidence="4">1.5.1.2</ecNumber>
    </recommendedName>
</protein>
<evidence type="ECO:0000256" key="2">
    <source>
        <dbReference type="ARBA" id="ARBA00022857"/>
    </source>
</evidence>
<dbReference type="Proteomes" id="UP001213000">
    <property type="component" value="Unassembled WGS sequence"/>
</dbReference>